<keyword evidence="1" id="KW-1133">Transmembrane helix</keyword>
<keyword evidence="3" id="KW-1185">Reference proteome</keyword>
<sequence>MKFCRKGALLIIFYLARIFLCLFLHLLKAIKIQLVSVYMASILQYVDCKSLKLAYTPESSALPLFQIIS</sequence>
<dbReference type="Proteomes" id="UP001386955">
    <property type="component" value="Unassembled WGS sequence"/>
</dbReference>
<accession>A0AAN9S8S0</accession>
<proteinExistence type="predicted"/>
<gene>
    <name evidence="2" type="ORF">VNO78_19813</name>
</gene>
<keyword evidence="1" id="KW-0472">Membrane</keyword>
<dbReference type="EMBL" id="JAYMYS010000005">
    <property type="protein sequence ID" value="KAK7391397.1"/>
    <property type="molecule type" value="Genomic_DNA"/>
</dbReference>
<evidence type="ECO:0000313" key="3">
    <source>
        <dbReference type="Proteomes" id="UP001386955"/>
    </source>
</evidence>
<evidence type="ECO:0000313" key="2">
    <source>
        <dbReference type="EMBL" id="KAK7391397.1"/>
    </source>
</evidence>
<dbReference type="AlphaFoldDB" id="A0AAN9S8S0"/>
<feature type="transmembrane region" description="Helical" evidence="1">
    <location>
        <begin position="7"/>
        <end position="27"/>
    </location>
</feature>
<evidence type="ECO:0000256" key="1">
    <source>
        <dbReference type="SAM" id="Phobius"/>
    </source>
</evidence>
<comment type="caution">
    <text evidence="2">The sequence shown here is derived from an EMBL/GenBank/DDBJ whole genome shotgun (WGS) entry which is preliminary data.</text>
</comment>
<keyword evidence="1" id="KW-0812">Transmembrane</keyword>
<reference evidence="2 3" key="1">
    <citation type="submission" date="2024-01" db="EMBL/GenBank/DDBJ databases">
        <title>The genomes of 5 underutilized Papilionoideae crops provide insights into root nodulation and disease resistanc.</title>
        <authorList>
            <person name="Jiang F."/>
        </authorList>
    </citation>
    <scope>NUCLEOTIDE SEQUENCE [LARGE SCALE GENOMIC DNA]</scope>
    <source>
        <strain evidence="2">DUOXIRENSHENG_FW03</strain>
        <tissue evidence="2">Leaves</tissue>
    </source>
</reference>
<protein>
    <submittedName>
        <fullName evidence="2">Uncharacterized protein</fullName>
    </submittedName>
</protein>
<organism evidence="2 3">
    <name type="scientific">Psophocarpus tetragonolobus</name>
    <name type="common">Winged bean</name>
    <name type="synonym">Dolichos tetragonolobus</name>
    <dbReference type="NCBI Taxonomy" id="3891"/>
    <lineage>
        <taxon>Eukaryota</taxon>
        <taxon>Viridiplantae</taxon>
        <taxon>Streptophyta</taxon>
        <taxon>Embryophyta</taxon>
        <taxon>Tracheophyta</taxon>
        <taxon>Spermatophyta</taxon>
        <taxon>Magnoliopsida</taxon>
        <taxon>eudicotyledons</taxon>
        <taxon>Gunneridae</taxon>
        <taxon>Pentapetalae</taxon>
        <taxon>rosids</taxon>
        <taxon>fabids</taxon>
        <taxon>Fabales</taxon>
        <taxon>Fabaceae</taxon>
        <taxon>Papilionoideae</taxon>
        <taxon>50 kb inversion clade</taxon>
        <taxon>NPAAA clade</taxon>
        <taxon>indigoferoid/millettioid clade</taxon>
        <taxon>Phaseoleae</taxon>
        <taxon>Psophocarpus</taxon>
    </lineage>
</organism>
<name>A0AAN9S8S0_PSOTE</name>